<keyword evidence="18" id="KW-1185">Reference proteome</keyword>
<feature type="domain" description="Piezo TM25-28" evidence="13">
    <location>
        <begin position="1140"/>
        <end position="1390"/>
    </location>
</feature>
<evidence type="ECO:0000256" key="6">
    <source>
        <dbReference type="ARBA" id="ARBA00022989"/>
    </source>
</evidence>
<feature type="transmembrane region" description="Helical" evidence="11">
    <location>
        <begin position="2166"/>
        <end position="2185"/>
    </location>
</feature>
<feature type="region of interest" description="Disordered" evidence="10">
    <location>
        <begin position="1628"/>
        <end position="1665"/>
    </location>
</feature>
<keyword evidence="9" id="KW-0407">Ion channel</keyword>
<keyword evidence="8 11" id="KW-0472">Membrane</keyword>
<feature type="transmembrane region" description="Helical" evidence="11">
    <location>
        <begin position="1160"/>
        <end position="1177"/>
    </location>
</feature>
<feature type="domain" description="Piezo THU9 and anchor" evidence="16">
    <location>
        <begin position="2123"/>
        <end position="2359"/>
    </location>
</feature>
<feature type="transmembrane region" description="Helical" evidence="11">
    <location>
        <begin position="59"/>
        <end position="77"/>
    </location>
</feature>
<dbReference type="Pfam" id="PF24874">
    <property type="entry name" value="Piezo_THU9_anchor"/>
    <property type="match status" value="1"/>
</dbReference>
<feature type="transmembrane region" description="Helical" evidence="11">
    <location>
        <begin position="2124"/>
        <end position="2146"/>
    </location>
</feature>
<dbReference type="GO" id="GO:0005886">
    <property type="term" value="C:plasma membrane"/>
    <property type="evidence" value="ECO:0007669"/>
    <property type="project" value="UniProtKB-SubCell"/>
</dbReference>
<name>A0AAV1M5G4_9NEOP</name>
<evidence type="ECO:0000256" key="10">
    <source>
        <dbReference type="SAM" id="MobiDB-lite"/>
    </source>
</evidence>
<protein>
    <recommendedName>
        <fullName evidence="19">Piezo-type mechanosensitive ion channel component</fullName>
    </recommendedName>
</protein>
<dbReference type="InterPro" id="IPR056769">
    <property type="entry name" value="Piezo_TM1-24"/>
</dbReference>
<feature type="region of interest" description="Disordered" evidence="10">
    <location>
        <begin position="718"/>
        <end position="737"/>
    </location>
</feature>
<feature type="transmembrane region" description="Helical" evidence="11">
    <location>
        <begin position="682"/>
        <end position="703"/>
    </location>
</feature>
<evidence type="ECO:0000256" key="3">
    <source>
        <dbReference type="ARBA" id="ARBA00022448"/>
    </source>
</evidence>
<sequence>MHKYFLSVILVRLVLPAGLLLAIALRPFGLSLIYLLLYLIAPLSQIPDTKTFGGWRGRYLVLTVVVSFLLLLTHAAWHSVLASFRPYGSLLDDYPLLQKIGHNLGLVSYAGIEPLMAVHYLAPELVTFFTSLTVYLIVRRLLIGPNPDEVQKKDSKHQRYPLLTSAGKYIALFLIMFSGIMRPSVTSGIYYLVFMGAATAWALGRPLERGFAVVSRCLMAIMAAHIAVLLVYQCSWIIDIYPPDENFARYFGLTKLVIINDTDAQHFTYEVTDDHMWATLASPLVILFTYFFLAIESRELFKPKTKKKSALTGVEAGKVNGSLVRGVSFHRSRRITRDKWKSASKKVRLIRTRSPSKRWGSRSASRQLHQDSTGSVVVPDDESVIEDEEPTLMDDVVAAIIDFFQVLIRSSYIATTITMMAWSIMFHSWLTFVFLMWANVVWLCHNQRSFMLKTSPVLVCYAMLLLLVQYIYGMNLYESELPSNITEVNLRQIGVERSAGEPCVALLIKSLFTCMFWVTLRQRVQELRQRRRSAAPAPLHLTLSTPASATEQQSAGAGAGAQSRLLRAVGAALRAACARYWIYVVVIMLFVIGVTGERMTIFRIIYMFLFLSFILMFQISWYWWRRLMYMFWITVIIYSMINLILIYIYQFDNFSKTIETYLMINERLQHDLGLEPYHPADLFVKLLTPTLFLIITIMQVHYFHKDFMALSDPKTRTNSVARESSRPSQAGASTMKDDLPALPLEEEQAGSLEMDSKSDTEADHSLEMSSVNTAAKRSLYRKSCGGGARHAWAARALAGLRRRVRGLADHTFVYLDIHLVKIIFLALMLLCVINVCALHVPIMIIISPALLLNSRRQRFCVLLISTLISIYLMAKMVYQIEYIKHSIFDVNCTSVGENNTINVTTYNNAEWVGFYKATPDRPLVVLLKGYIGLIAVFTFYSLVTYRQQNIRDQGLLPRDADKLMFPEITRKEADKDLIHCIKYLVNYGFYKFGVEISLICLMGVIGSRMDLYAAVYAGWLLVLVSCGRSRLARLWPAFTACVTVLVPLQYMLALGFLPQLCLRYPWTGDSQQMKHIRTWLFLPYSPEAPHAIKLIFDYFLLLFATRQLRVFRLESTYGDAYPGGSNREDIGKDWETPNFVNPVPDFLGYVGSWLDVIKRMVFLGMLWVTLAIMFMTGTNRVNLFSMGYLIGSFIFLWQGTDFYLRPKKSILQWWSWLLRYNVCVVVVKALLQIPGCMFSAVMQERACWLVQLLGIGCVDKFAGGNIARFLKMQYDKDSACSVPQEDIGLAWDGVCFAFLILQRRLFHSYYFYRVIDESKATTVLASRGAELIEELRQKQMQVQEEQEVKILEKIKVKMERIKANQKKIQGAMTKEPLQHDAEEDEEEERRQGGSERVPLVRGDSEASRGFHTPDSAASPRGYHTPVSDRSAPPSPARSPPSPPPAAIPAPAPASQGGPPSPSSALMTVSLDAYLEPRRISFESPPSSDLQPRAQSPEESYPVFSPPPIRRRHTVASPSLLHRTSVISHSSRAEPNSHHTCSGTDSATRRRVYTKRHEARVRPPYKPPASHQKAVRSGDYYMFDEFDDTELHLKDDESSSDEDAPKEMGIGKLLSTVIKTDLRRAVSARRASAPAVRSQRHLSLASHPHSYPHQLRTATPPADTVDERDVHLSERDRPPSDIDDFAPIPEKESWIDKLKCFTDTAWAFISSFLVSLTRHLMKYSRDYRYVSRTLSIEKKILKEKEGFGIGLREGSQMIWEPLPETLAHHRKLSEISVPEIRILAPSMERGLDAPPSRAASPPPCASPSTHSDDTSEHESVFSLQTTESKDVTTLQEQDDSMFKQEKSPVVHLGYALWYAILAHTDIVCYIMVFINQIQSATILSIPLPLMVFLWGTLTIPRPTKTFWVTLIAYTEVIVLIKSMFQFEILPWNQKAIPANMPFTAPRIIGIERKYNYALYDLLLLLIIFLHRFMLKSLGLWKESSPEMEVHEDMEYELSAEDTRLIVEGRGAEVGRKYAELHHRTAPHLDVDSNGVVRQPITDSVAVPQEFDERQEEEPGPSKPSDDDHYKVNDDQEPIIAVTTTLEDTYKHYPQVMLLSVKRYLRPSQRFFRRMLAPGARVTADVYAYMFLCDFLNFLVVIFGFAAFGTHQGDGGVQAYLEENKVPIPFLVMLILQFGLIVIDRALYLRKFMLGKILFQYALIIGVHVWMFFVLPFITERTFNALLPPPMWYMVKCVYLLLSAYQIRCGYPRRIIGNFLCKSYRFLNMIFFRGFMAVPFVFELRTLMDWIWTDTSMTLMDWLKMEDIFASVFLLKCSRYVEDEFPQPRGVKKSSTSKYLLGGGVLAFVIAIIWFPLVFFAFGNSVGEPNPPNDVTVKIRIGPFLPVYQMSAQSHNIDIYTEQDYTQLSNLYARDRTAQTFLSNYMYNDVAVVTINPNSTMKWEISPPELARLEREASSNASLTVKFTYVITHPSNNAQNPPTMEDHREVEMKAYIDGKPNPERETLLKLLAGTSTPDTWLHVKALFPKFVKVFNKGAAKPSYQLMPPTMDEDENARLYRNVQLRLEREGSAMYWRVREACEPRDPLASIPMNNCDMLVMYTFNDKLFPETLNFISAGGIIGLYTTFVFLASRVLRNFFSGIYTKIMFDDLPNVDRVLQLCLDIYLVREALELALEEDLFAKLVFLYRSPETMIKWSRPKEEEPEEQRALPAPP</sequence>
<evidence type="ECO:0000256" key="2">
    <source>
        <dbReference type="ARBA" id="ARBA00007821"/>
    </source>
</evidence>
<feature type="transmembrane region" description="Helical" evidence="11">
    <location>
        <begin position="455"/>
        <end position="472"/>
    </location>
</feature>
<feature type="transmembrane region" description="Helical" evidence="11">
    <location>
        <begin position="629"/>
        <end position="649"/>
    </location>
</feature>
<feature type="compositionally biased region" description="Polar residues" evidence="10">
    <location>
        <begin position="1483"/>
        <end position="1497"/>
    </location>
</feature>
<dbReference type="Pfam" id="PF12166">
    <property type="entry name" value="Piezo_cap"/>
    <property type="match status" value="1"/>
</dbReference>
<evidence type="ECO:0000259" key="12">
    <source>
        <dbReference type="Pfam" id="PF12166"/>
    </source>
</evidence>
<feature type="region of interest" description="Disordered" evidence="10">
    <location>
        <begin position="352"/>
        <end position="372"/>
    </location>
</feature>
<dbReference type="Pfam" id="PF23188">
    <property type="entry name" value="THU_Piezo1"/>
    <property type="match status" value="1"/>
</dbReference>
<dbReference type="InterPro" id="IPR031805">
    <property type="entry name" value="Piezo_TM25-28"/>
</dbReference>
<feature type="compositionally biased region" description="Polar residues" evidence="10">
    <location>
        <begin position="718"/>
        <end position="732"/>
    </location>
</feature>
<dbReference type="Pfam" id="PF15917">
    <property type="entry name" value="Piezo_TM25-28"/>
    <property type="match status" value="1"/>
</dbReference>
<feature type="transmembrane region" description="Helical" evidence="11">
    <location>
        <begin position="420"/>
        <end position="443"/>
    </location>
</feature>
<feature type="domain" description="Piezo TM1-24" evidence="15">
    <location>
        <begin position="156"/>
        <end position="708"/>
    </location>
</feature>
<feature type="transmembrane region" description="Helical" evidence="11">
    <location>
        <begin position="396"/>
        <end position="414"/>
    </location>
</feature>
<feature type="region of interest" description="Disordered" evidence="10">
    <location>
        <begin position="1480"/>
        <end position="1510"/>
    </location>
</feature>
<feature type="domain" description="Piezo non-specific cation channel cap" evidence="12">
    <location>
        <begin position="2397"/>
        <end position="2697"/>
    </location>
</feature>
<dbReference type="InterPro" id="IPR031334">
    <property type="entry name" value="Piezo_cap_dom"/>
</dbReference>
<dbReference type="PANTHER" id="PTHR47049:SF2">
    <property type="entry name" value="PIEZO-TYPE MECHANOSENSITIVE ION CHANNEL HOMOLOG"/>
    <property type="match status" value="1"/>
</dbReference>
<evidence type="ECO:0000256" key="11">
    <source>
        <dbReference type="SAM" id="Phobius"/>
    </source>
</evidence>
<feature type="transmembrane region" description="Helical" evidence="11">
    <location>
        <begin position="571"/>
        <end position="592"/>
    </location>
</feature>
<evidence type="ECO:0000256" key="7">
    <source>
        <dbReference type="ARBA" id="ARBA00023065"/>
    </source>
</evidence>
<feature type="transmembrane region" description="Helical" evidence="11">
    <location>
        <begin position="117"/>
        <end position="138"/>
    </location>
</feature>
<feature type="compositionally biased region" description="Polar residues" evidence="10">
    <location>
        <begin position="362"/>
        <end position="372"/>
    </location>
</feature>
<keyword evidence="7" id="KW-0406">Ion transport</keyword>
<evidence type="ECO:0000256" key="8">
    <source>
        <dbReference type="ARBA" id="ARBA00023136"/>
    </source>
</evidence>
<evidence type="ECO:0000259" key="14">
    <source>
        <dbReference type="Pfam" id="PF23188"/>
    </source>
</evidence>
<evidence type="ECO:0008006" key="19">
    <source>
        <dbReference type="Google" id="ProtNLM"/>
    </source>
</evidence>
<feature type="transmembrane region" description="Helical" evidence="11">
    <location>
        <begin position="187"/>
        <end position="204"/>
    </location>
</feature>
<dbReference type="EMBL" id="CAVLGL010000148">
    <property type="protein sequence ID" value="CAK1602891.1"/>
    <property type="molecule type" value="Genomic_DNA"/>
</dbReference>
<feature type="transmembrane region" description="Helical" evidence="11">
    <location>
        <begin position="1183"/>
        <end position="1204"/>
    </location>
</feature>
<feature type="transmembrane region" description="Helical" evidence="11">
    <location>
        <begin position="1034"/>
        <end position="1057"/>
    </location>
</feature>
<accession>A0AAV1M5G4</accession>
<feature type="transmembrane region" description="Helical" evidence="11">
    <location>
        <begin position="859"/>
        <end position="878"/>
    </location>
</feature>
<feature type="transmembrane region" description="Helical" evidence="11">
    <location>
        <begin position="1955"/>
        <end position="1973"/>
    </location>
</feature>
<feature type="transmembrane region" description="Helical" evidence="11">
    <location>
        <begin position="2261"/>
        <end position="2280"/>
    </location>
</feature>
<feature type="compositionally biased region" description="Basic and acidic residues" evidence="10">
    <location>
        <begin position="2062"/>
        <end position="2071"/>
    </location>
</feature>
<feature type="transmembrane region" description="Helical" evidence="11">
    <location>
        <begin position="31"/>
        <end position="47"/>
    </location>
</feature>
<evidence type="ECO:0000256" key="5">
    <source>
        <dbReference type="ARBA" id="ARBA00022692"/>
    </source>
</evidence>
<feature type="transmembrane region" description="Helical" evidence="11">
    <location>
        <begin position="216"/>
        <end position="238"/>
    </location>
</feature>
<evidence type="ECO:0000256" key="4">
    <source>
        <dbReference type="ARBA" id="ARBA00022475"/>
    </source>
</evidence>
<feature type="region of interest" description="Disordered" evidence="10">
    <location>
        <begin position="1789"/>
        <end position="1821"/>
    </location>
</feature>
<keyword evidence="5 11" id="KW-0812">Transmembrane</keyword>
<feature type="compositionally biased region" description="Pro residues" evidence="10">
    <location>
        <begin position="1432"/>
        <end position="1451"/>
    </location>
</feature>
<evidence type="ECO:0000313" key="18">
    <source>
        <dbReference type="Proteomes" id="UP001314205"/>
    </source>
</evidence>
<feature type="transmembrane region" description="Helical" evidence="11">
    <location>
        <begin position="5"/>
        <end position="25"/>
    </location>
</feature>
<feature type="transmembrane region" description="Helical" evidence="11">
    <location>
        <begin position="159"/>
        <end position="181"/>
    </location>
</feature>
<feature type="transmembrane region" description="Helical" evidence="11">
    <location>
        <begin position="1011"/>
        <end position="1027"/>
    </location>
</feature>
<feature type="domain" description="Piezo transmembrane helical unit" evidence="14">
    <location>
        <begin position="1860"/>
        <end position="1980"/>
    </location>
</feature>
<feature type="region of interest" description="Disordered" evidence="10">
    <location>
        <begin position="1366"/>
        <end position="1465"/>
    </location>
</feature>
<proteinExistence type="inferred from homology"/>
<feature type="region of interest" description="Disordered" evidence="10">
    <location>
        <begin position="2045"/>
        <end position="2071"/>
    </location>
</feature>
<feature type="transmembrane region" description="Helical" evidence="11">
    <location>
        <begin position="2197"/>
        <end position="2217"/>
    </location>
</feature>
<feature type="transmembrane region" description="Helical" evidence="11">
    <location>
        <begin position="2337"/>
        <end position="2360"/>
    </location>
</feature>
<dbReference type="InterPro" id="IPR056770">
    <property type="entry name" value="Piezo_THU9_anchor"/>
</dbReference>
<evidence type="ECO:0000259" key="15">
    <source>
        <dbReference type="Pfam" id="PF24871"/>
    </source>
</evidence>
<feature type="transmembrane region" description="Helical" evidence="11">
    <location>
        <begin position="1851"/>
        <end position="1873"/>
    </location>
</feature>
<feature type="transmembrane region" description="Helical" evidence="11">
    <location>
        <begin position="1879"/>
        <end position="1898"/>
    </location>
</feature>
<organism evidence="17 18">
    <name type="scientific">Parnassius mnemosyne</name>
    <name type="common">clouded apollo</name>
    <dbReference type="NCBI Taxonomy" id="213953"/>
    <lineage>
        <taxon>Eukaryota</taxon>
        <taxon>Metazoa</taxon>
        <taxon>Ecdysozoa</taxon>
        <taxon>Arthropoda</taxon>
        <taxon>Hexapoda</taxon>
        <taxon>Insecta</taxon>
        <taxon>Pterygota</taxon>
        <taxon>Neoptera</taxon>
        <taxon>Endopterygota</taxon>
        <taxon>Lepidoptera</taxon>
        <taxon>Glossata</taxon>
        <taxon>Ditrysia</taxon>
        <taxon>Papilionoidea</taxon>
        <taxon>Papilionidae</taxon>
        <taxon>Parnassiinae</taxon>
        <taxon>Parnassini</taxon>
        <taxon>Parnassius</taxon>
        <taxon>Driopa</taxon>
    </lineage>
</organism>
<evidence type="ECO:0000313" key="17">
    <source>
        <dbReference type="EMBL" id="CAK1602891.1"/>
    </source>
</evidence>
<keyword evidence="6 11" id="KW-1133">Transmembrane helix</keyword>
<feature type="transmembrane region" description="Helical" evidence="11">
    <location>
        <begin position="2612"/>
        <end position="2633"/>
    </location>
</feature>
<reference evidence="17 18" key="1">
    <citation type="submission" date="2023-11" db="EMBL/GenBank/DDBJ databases">
        <authorList>
            <person name="Hedman E."/>
            <person name="Englund M."/>
            <person name="Stromberg M."/>
            <person name="Nyberg Akerstrom W."/>
            <person name="Nylinder S."/>
            <person name="Jareborg N."/>
            <person name="Kallberg Y."/>
            <person name="Kronander E."/>
        </authorList>
    </citation>
    <scope>NUCLEOTIDE SEQUENCE [LARGE SCALE GENOMIC DNA]</scope>
</reference>
<comment type="subcellular location">
    <subcellularLocation>
        <location evidence="1">Cell membrane</location>
        <topology evidence="1">Multi-pass membrane protein</topology>
    </subcellularLocation>
</comment>
<feature type="transmembrane region" description="Helical" evidence="11">
    <location>
        <begin position="984"/>
        <end position="1005"/>
    </location>
</feature>
<keyword evidence="4" id="KW-1003">Cell membrane</keyword>
<dbReference type="InterPro" id="IPR027272">
    <property type="entry name" value="Piezo"/>
</dbReference>
<feature type="transmembrane region" description="Helical" evidence="11">
    <location>
        <begin position="822"/>
        <end position="852"/>
    </location>
</feature>
<keyword evidence="3" id="KW-0813">Transport</keyword>
<evidence type="ECO:0000259" key="16">
    <source>
        <dbReference type="Pfam" id="PF24874"/>
    </source>
</evidence>
<feature type="transmembrane region" description="Helical" evidence="11">
    <location>
        <begin position="276"/>
        <end position="295"/>
    </location>
</feature>
<feature type="transmembrane region" description="Helical" evidence="11">
    <location>
        <begin position="923"/>
        <end position="943"/>
    </location>
</feature>
<evidence type="ECO:0000259" key="13">
    <source>
        <dbReference type="Pfam" id="PF15917"/>
    </source>
</evidence>
<feature type="compositionally biased region" description="Basic and acidic residues" evidence="10">
    <location>
        <begin position="1809"/>
        <end position="1818"/>
    </location>
</feature>
<feature type="transmembrane region" description="Helical" evidence="11">
    <location>
        <begin position="604"/>
        <end position="623"/>
    </location>
</feature>
<feature type="region of interest" description="Disordered" evidence="10">
    <location>
        <begin position="1527"/>
        <end position="1576"/>
    </location>
</feature>
<evidence type="ECO:0000256" key="1">
    <source>
        <dbReference type="ARBA" id="ARBA00004651"/>
    </source>
</evidence>
<dbReference type="GO" id="GO:0008381">
    <property type="term" value="F:mechanosensitive monoatomic ion channel activity"/>
    <property type="evidence" value="ECO:0007669"/>
    <property type="project" value="InterPro"/>
</dbReference>
<dbReference type="PANTHER" id="PTHR47049">
    <property type="entry name" value="PIEZO-TYPE MECHANOSENSITIVE ION CHANNEL HOMOLOG"/>
    <property type="match status" value="1"/>
</dbReference>
<comment type="similarity">
    <text evidence="2">Belongs to the PIEZO (TC 1.A.75) family.</text>
</comment>
<evidence type="ECO:0000256" key="9">
    <source>
        <dbReference type="ARBA" id="ARBA00023303"/>
    </source>
</evidence>
<dbReference type="InterPro" id="IPR056768">
    <property type="entry name" value="THU_Piezo"/>
</dbReference>
<feature type="compositionally biased region" description="Basic residues" evidence="10">
    <location>
        <begin position="1548"/>
        <end position="1558"/>
    </location>
</feature>
<comment type="caution">
    <text evidence="17">The sequence shown here is derived from an EMBL/GenBank/DDBJ whole genome shotgun (WGS) entry which is preliminary data.</text>
</comment>
<feature type="domain" description="Piezo TM1-24" evidence="15">
    <location>
        <begin position="26"/>
        <end position="146"/>
    </location>
</feature>
<feature type="transmembrane region" description="Helical" evidence="11">
    <location>
        <begin position="2229"/>
        <end position="2249"/>
    </location>
</feature>
<dbReference type="Proteomes" id="UP001314205">
    <property type="component" value="Unassembled WGS sequence"/>
</dbReference>
<gene>
    <name evidence="17" type="ORF">PARMNEM_LOCUS21324</name>
</gene>
<dbReference type="Pfam" id="PF24871">
    <property type="entry name" value="Piezo_TM1-24"/>
    <property type="match status" value="2"/>
</dbReference>